<evidence type="ECO:0000313" key="1">
    <source>
        <dbReference type="EMBL" id="PZF74016.1"/>
    </source>
</evidence>
<proteinExistence type="predicted"/>
<dbReference type="AlphaFoldDB" id="A0A2W2BKM0"/>
<dbReference type="OrthoDB" id="1453952at2"/>
<keyword evidence="2" id="KW-1185">Reference proteome</keyword>
<name>A0A2W2BKM0_9BACT</name>
<comment type="caution">
    <text evidence="1">The sequence shown here is derived from an EMBL/GenBank/DDBJ whole genome shotgun (WGS) entry which is preliminary data.</text>
</comment>
<organism evidence="1 2">
    <name type="scientific">Taibaiella soli</name>
    <dbReference type="NCBI Taxonomy" id="1649169"/>
    <lineage>
        <taxon>Bacteria</taxon>
        <taxon>Pseudomonadati</taxon>
        <taxon>Bacteroidota</taxon>
        <taxon>Chitinophagia</taxon>
        <taxon>Chitinophagales</taxon>
        <taxon>Chitinophagaceae</taxon>
        <taxon>Taibaiella</taxon>
    </lineage>
</organism>
<protein>
    <submittedName>
        <fullName evidence="1">Uncharacterized protein</fullName>
    </submittedName>
</protein>
<dbReference type="EMBL" id="QKTW01000007">
    <property type="protein sequence ID" value="PZF74016.1"/>
    <property type="molecule type" value="Genomic_DNA"/>
</dbReference>
<reference evidence="1 2" key="1">
    <citation type="submission" date="2018-06" db="EMBL/GenBank/DDBJ databases">
        <title>Mucibacter soli gen. nov., sp. nov., a new member of the family Chitinophagaceae producing mucin.</title>
        <authorList>
            <person name="Kim M.-K."/>
            <person name="Park S."/>
            <person name="Kim T.-S."/>
            <person name="Joung Y."/>
            <person name="Han J.-H."/>
            <person name="Kim S.B."/>
        </authorList>
    </citation>
    <scope>NUCLEOTIDE SEQUENCE [LARGE SCALE GENOMIC DNA]</scope>
    <source>
        <strain evidence="1 2">R1-15</strain>
    </source>
</reference>
<accession>A0A2W2BKM0</accession>
<dbReference type="RefSeq" id="WP_110997757.1">
    <property type="nucleotide sequence ID" value="NZ_QKTW01000007.1"/>
</dbReference>
<evidence type="ECO:0000313" key="2">
    <source>
        <dbReference type="Proteomes" id="UP000248745"/>
    </source>
</evidence>
<sequence length="196" mass="22546">MKKIALLIIAACCIFTAYCGIPKAYRKYFVNCCNAGKTTIRERLDIDGYFTCQIISGGLPLNVNIIFYDNGVCVESWGGATRPTPSEELNDVIKKGSKSYFYHDCNWGFYELKGDTLLSRTIQRSSIMRPDAIFSETYYKIKSRTSIVRLNMREGKEEETRNFLPHPLPNSDYSWIKKRKCKPCDNLKLPAQTEYE</sequence>
<gene>
    <name evidence="1" type="ORF">DN068_04785</name>
</gene>
<dbReference type="Proteomes" id="UP000248745">
    <property type="component" value="Unassembled WGS sequence"/>
</dbReference>